<proteinExistence type="predicted"/>
<sequence>MQRRHTLLAATTVLSGFSGCIAPFTSGGSLSEVSVELRNADDGARTFHLALETEAGMLGWGSHRVDAGVDELVTMAPDEDVSPVALHGVVEDFAGSVDILGVDNFDENYCLQSYFWYSHPSDEQPQLAQVADGDVECGHSVGIGAGGVRSVWPEWVAVDGVPVFVRPRPELDKPVLHLEKLAIVEITGCGVVFVALRVWGKSAGGNRLSTRE</sequence>
<keyword evidence="2" id="KW-1185">Reference proteome</keyword>
<gene>
    <name evidence="1" type="ORF">ACFR9T_16325</name>
</gene>
<comment type="caution">
    <text evidence="1">The sequence shown here is derived from an EMBL/GenBank/DDBJ whole genome shotgun (WGS) entry which is preliminary data.</text>
</comment>
<dbReference type="AlphaFoldDB" id="A0ABD6C4M4"/>
<dbReference type="PROSITE" id="PS51257">
    <property type="entry name" value="PROKAR_LIPOPROTEIN"/>
    <property type="match status" value="1"/>
</dbReference>
<dbReference type="EMBL" id="JBHUDB010000024">
    <property type="protein sequence ID" value="MFD1572125.1"/>
    <property type="molecule type" value="Genomic_DNA"/>
</dbReference>
<evidence type="ECO:0000313" key="1">
    <source>
        <dbReference type="EMBL" id="MFD1572125.1"/>
    </source>
</evidence>
<evidence type="ECO:0000313" key="2">
    <source>
        <dbReference type="Proteomes" id="UP001597185"/>
    </source>
</evidence>
<protein>
    <recommendedName>
        <fullName evidence="3">Lipoprotein</fullName>
    </recommendedName>
</protein>
<reference evidence="1 2" key="1">
    <citation type="journal article" date="2019" name="Int. J. Syst. Evol. Microbiol.">
        <title>The Global Catalogue of Microorganisms (GCM) 10K type strain sequencing project: providing services to taxonomists for standard genome sequencing and annotation.</title>
        <authorList>
            <consortium name="The Broad Institute Genomics Platform"/>
            <consortium name="The Broad Institute Genome Sequencing Center for Infectious Disease"/>
            <person name="Wu L."/>
            <person name="Ma J."/>
        </authorList>
    </citation>
    <scope>NUCLEOTIDE SEQUENCE [LARGE SCALE GENOMIC DNA]</scope>
    <source>
        <strain evidence="1 2">CGMCC 1.12689</strain>
    </source>
</reference>
<evidence type="ECO:0008006" key="3">
    <source>
        <dbReference type="Google" id="ProtNLM"/>
    </source>
</evidence>
<organism evidence="1 2">
    <name type="scientific">Halorubrum laminariae</name>
    <dbReference type="NCBI Taxonomy" id="1433523"/>
    <lineage>
        <taxon>Archaea</taxon>
        <taxon>Methanobacteriati</taxon>
        <taxon>Methanobacteriota</taxon>
        <taxon>Stenosarchaea group</taxon>
        <taxon>Halobacteria</taxon>
        <taxon>Halobacteriales</taxon>
        <taxon>Haloferacaceae</taxon>
        <taxon>Halorubrum</taxon>
    </lineage>
</organism>
<name>A0ABD6C4M4_9EURY</name>
<accession>A0ABD6C4M4</accession>
<dbReference type="RefSeq" id="WP_256418786.1">
    <property type="nucleotide sequence ID" value="NZ_JANHDL010000008.1"/>
</dbReference>
<dbReference type="Proteomes" id="UP001597185">
    <property type="component" value="Unassembled WGS sequence"/>
</dbReference>